<protein>
    <submittedName>
        <fullName evidence="2">Uncharacterized protein</fullName>
    </submittedName>
</protein>
<proteinExistence type="predicted"/>
<feature type="compositionally biased region" description="Basic and acidic residues" evidence="1">
    <location>
        <begin position="74"/>
        <end position="87"/>
    </location>
</feature>
<organism evidence="2 3">
    <name type="scientific">Mucuna pruriens</name>
    <name type="common">Velvet bean</name>
    <name type="synonym">Dolichos pruriens</name>
    <dbReference type="NCBI Taxonomy" id="157652"/>
    <lineage>
        <taxon>Eukaryota</taxon>
        <taxon>Viridiplantae</taxon>
        <taxon>Streptophyta</taxon>
        <taxon>Embryophyta</taxon>
        <taxon>Tracheophyta</taxon>
        <taxon>Spermatophyta</taxon>
        <taxon>Magnoliopsida</taxon>
        <taxon>eudicotyledons</taxon>
        <taxon>Gunneridae</taxon>
        <taxon>Pentapetalae</taxon>
        <taxon>rosids</taxon>
        <taxon>fabids</taxon>
        <taxon>Fabales</taxon>
        <taxon>Fabaceae</taxon>
        <taxon>Papilionoideae</taxon>
        <taxon>50 kb inversion clade</taxon>
        <taxon>NPAAA clade</taxon>
        <taxon>indigoferoid/millettioid clade</taxon>
        <taxon>Phaseoleae</taxon>
        <taxon>Mucuna</taxon>
    </lineage>
</organism>
<dbReference type="Proteomes" id="UP000257109">
    <property type="component" value="Unassembled WGS sequence"/>
</dbReference>
<evidence type="ECO:0000256" key="1">
    <source>
        <dbReference type="SAM" id="MobiDB-lite"/>
    </source>
</evidence>
<reference evidence="2" key="1">
    <citation type="submission" date="2018-05" db="EMBL/GenBank/DDBJ databases">
        <title>Draft genome of Mucuna pruriens seed.</title>
        <authorList>
            <person name="Nnadi N.E."/>
            <person name="Vos R."/>
            <person name="Hasami M.H."/>
            <person name="Devisetty U.K."/>
            <person name="Aguiy J.C."/>
        </authorList>
    </citation>
    <scope>NUCLEOTIDE SEQUENCE [LARGE SCALE GENOMIC DNA]</scope>
    <source>
        <strain evidence="2">JCA_2017</strain>
    </source>
</reference>
<comment type="caution">
    <text evidence="2">The sequence shown here is derived from an EMBL/GenBank/DDBJ whole genome shotgun (WGS) entry which is preliminary data.</text>
</comment>
<dbReference type="OrthoDB" id="2783063at2759"/>
<evidence type="ECO:0000313" key="2">
    <source>
        <dbReference type="EMBL" id="RDY08733.1"/>
    </source>
</evidence>
<dbReference type="EMBL" id="QJKJ01001220">
    <property type="protein sequence ID" value="RDY08733.1"/>
    <property type="molecule type" value="Genomic_DNA"/>
</dbReference>
<feature type="compositionally biased region" description="Basic and acidic residues" evidence="1">
    <location>
        <begin position="101"/>
        <end position="111"/>
    </location>
</feature>
<keyword evidence="3" id="KW-1185">Reference proteome</keyword>
<accession>A0A371I132</accession>
<sequence length="151" mass="17190">MLAIEESKNLGTMKIEELQGSLEAYELRLNERNIDKLVDQSSQAQVTKKGVGDKIKWKKGKEKFTKGHWSSNQERGKPDGQRRECSNKKGGGPRNKRKLNRGSDDEAHVTQEDLDSNPVLLMATTSEECLNHMAIHKEWLTDLDTSRRSKI</sequence>
<gene>
    <name evidence="2" type="ORF">CR513_07012</name>
</gene>
<dbReference type="AlphaFoldDB" id="A0A371I132"/>
<feature type="non-terminal residue" evidence="2">
    <location>
        <position position="1"/>
    </location>
</feature>
<name>A0A371I132_MUCPR</name>
<evidence type="ECO:0000313" key="3">
    <source>
        <dbReference type="Proteomes" id="UP000257109"/>
    </source>
</evidence>
<feature type="region of interest" description="Disordered" evidence="1">
    <location>
        <begin position="62"/>
        <end position="115"/>
    </location>
</feature>